<accession>A0ABV0RH75</accession>
<name>A0ABV0RH75_9TELE</name>
<sequence length="105" mass="12090">DAKHRKKLDHQSRGSWLSFLKGRRYRWRGVDGRQPPEPEQVLVLAGGLGDDSRGWVESRTRREGPCCGGRLKMSKEQEDFSELPYMDLMLAGLLGNFLKSLFYFS</sequence>
<organism evidence="1 2">
    <name type="scientific">Xenoophorus captivus</name>
    <dbReference type="NCBI Taxonomy" id="1517983"/>
    <lineage>
        <taxon>Eukaryota</taxon>
        <taxon>Metazoa</taxon>
        <taxon>Chordata</taxon>
        <taxon>Craniata</taxon>
        <taxon>Vertebrata</taxon>
        <taxon>Euteleostomi</taxon>
        <taxon>Actinopterygii</taxon>
        <taxon>Neopterygii</taxon>
        <taxon>Teleostei</taxon>
        <taxon>Neoteleostei</taxon>
        <taxon>Acanthomorphata</taxon>
        <taxon>Ovalentaria</taxon>
        <taxon>Atherinomorphae</taxon>
        <taxon>Cyprinodontiformes</taxon>
        <taxon>Goodeidae</taxon>
        <taxon>Xenoophorus</taxon>
    </lineage>
</organism>
<keyword evidence="2" id="KW-1185">Reference proteome</keyword>
<evidence type="ECO:0000313" key="2">
    <source>
        <dbReference type="Proteomes" id="UP001434883"/>
    </source>
</evidence>
<gene>
    <name evidence="1" type="ORF">XENOCAPTIV_003435</name>
</gene>
<comment type="caution">
    <text evidence="1">The sequence shown here is derived from an EMBL/GenBank/DDBJ whole genome shotgun (WGS) entry which is preliminary data.</text>
</comment>
<protein>
    <submittedName>
        <fullName evidence="1">Uncharacterized protein</fullName>
    </submittedName>
</protein>
<evidence type="ECO:0000313" key="1">
    <source>
        <dbReference type="EMBL" id="MEQ2206827.1"/>
    </source>
</evidence>
<dbReference type="EMBL" id="JAHRIN010043362">
    <property type="protein sequence ID" value="MEQ2206827.1"/>
    <property type="molecule type" value="Genomic_DNA"/>
</dbReference>
<proteinExistence type="predicted"/>
<dbReference type="Proteomes" id="UP001434883">
    <property type="component" value="Unassembled WGS sequence"/>
</dbReference>
<feature type="non-terminal residue" evidence="1">
    <location>
        <position position="1"/>
    </location>
</feature>
<reference evidence="1 2" key="1">
    <citation type="submission" date="2021-06" db="EMBL/GenBank/DDBJ databases">
        <authorList>
            <person name="Palmer J.M."/>
        </authorList>
    </citation>
    <scope>NUCLEOTIDE SEQUENCE [LARGE SCALE GENOMIC DNA]</scope>
    <source>
        <strain evidence="1 2">XC_2019</strain>
        <tissue evidence="1">Muscle</tissue>
    </source>
</reference>